<dbReference type="InterPro" id="IPR050982">
    <property type="entry name" value="Auxin_biosynth/cation_transpt"/>
</dbReference>
<proteinExistence type="predicted"/>
<organism evidence="2 3">
    <name type="scientific">Microbacterium mitrae</name>
    <dbReference type="NCBI Taxonomy" id="664640"/>
    <lineage>
        <taxon>Bacteria</taxon>
        <taxon>Bacillati</taxon>
        <taxon>Actinomycetota</taxon>
        <taxon>Actinomycetes</taxon>
        <taxon>Micrococcales</taxon>
        <taxon>Microbacteriaceae</taxon>
        <taxon>Microbacterium</taxon>
    </lineage>
</organism>
<dbReference type="InterPro" id="IPR036188">
    <property type="entry name" value="FAD/NAD-bd_sf"/>
</dbReference>
<evidence type="ECO:0000313" key="2">
    <source>
        <dbReference type="EMBL" id="TXK06209.1"/>
    </source>
</evidence>
<dbReference type="GO" id="GO:0050660">
    <property type="term" value="F:flavin adenine dinucleotide binding"/>
    <property type="evidence" value="ECO:0007669"/>
    <property type="project" value="TreeGrafter"/>
</dbReference>
<sequence length="375" mass="40295">MRTVDVVVIGAGQAGLSAGYHLRRRGFVPLDRAAPAGQTFVILDADHAPGGAWQHRWRSLRMATVNGIYELPGMPVPPADPELPARDVLPPYFAAYEQEFGLDVQRPVTVRRVTRDGDDPHGRLLVQTDGETYAARFVINATGTWNQPYVPFVHGAATFAGRQLHVHDYVSRDEFAGKRVAIVGAGVSGVQLLDEIADVASEVLWFTRAEPVWLDASAFDTATRVAAIAGVEERVRQGRPPGSVVSVTGMLWGPWAQSAERKGVLHARPMFIAIEPRGVRTPHGVLHEVDVILWATGFRAAIGHLSPLRLRTPEGGICVANGRSIDEPRLFLIGYGPSQSTVGANRAGRDAVRAIVGRAPGKASTDADAIVGATV</sequence>
<dbReference type="PANTHER" id="PTHR43539">
    <property type="entry name" value="FLAVIN-BINDING MONOOXYGENASE-LIKE PROTEIN (AFU_ORTHOLOGUE AFUA_4G09220)"/>
    <property type="match status" value="1"/>
</dbReference>
<dbReference type="PANTHER" id="PTHR43539:SF78">
    <property type="entry name" value="FLAVIN-CONTAINING MONOOXYGENASE"/>
    <property type="match status" value="1"/>
</dbReference>
<name>A0A5C8HSA8_9MICO</name>
<dbReference type="PRINTS" id="PR00368">
    <property type="entry name" value="FADPNR"/>
</dbReference>
<dbReference type="PRINTS" id="PR00411">
    <property type="entry name" value="PNDRDTASEI"/>
</dbReference>
<dbReference type="RefSeq" id="WP_147825018.1">
    <property type="nucleotide sequence ID" value="NZ_BAAARG010000001.1"/>
</dbReference>
<dbReference type="Pfam" id="PF13738">
    <property type="entry name" value="Pyr_redox_3"/>
    <property type="match status" value="1"/>
</dbReference>
<dbReference type="OrthoDB" id="178899at2"/>
<accession>A0A5C8HSA8</accession>
<keyword evidence="3" id="KW-1185">Reference proteome</keyword>
<evidence type="ECO:0000313" key="3">
    <source>
        <dbReference type="Proteomes" id="UP000321196"/>
    </source>
</evidence>
<gene>
    <name evidence="2" type="ORF">FVP60_04415</name>
</gene>
<keyword evidence="1" id="KW-0560">Oxidoreductase</keyword>
<reference evidence="2 3" key="1">
    <citation type="submission" date="2019-08" db="EMBL/GenBank/DDBJ databases">
        <authorList>
            <person name="Dong K."/>
        </authorList>
    </citation>
    <scope>NUCLEOTIDE SEQUENCE [LARGE SCALE GENOMIC DNA]</scope>
    <source>
        <strain evidence="2 3">M4-8</strain>
    </source>
</reference>
<comment type="caution">
    <text evidence="2">The sequence shown here is derived from an EMBL/GenBank/DDBJ whole genome shotgun (WGS) entry which is preliminary data.</text>
</comment>
<dbReference type="Proteomes" id="UP000321196">
    <property type="component" value="Unassembled WGS sequence"/>
</dbReference>
<dbReference type="EMBL" id="VRSW01000001">
    <property type="protein sequence ID" value="TXK06209.1"/>
    <property type="molecule type" value="Genomic_DNA"/>
</dbReference>
<protein>
    <submittedName>
        <fullName evidence="2">NAD(P)/FAD-dependent oxidoreductase</fullName>
    </submittedName>
</protein>
<dbReference type="AlphaFoldDB" id="A0A5C8HSA8"/>
<dbReference type="SUPFAM" id="SSF51905">
    <property type="entry name" value="FAD/NAD(P)-binding domain"/>
    <property type="match status" value="2"/>
</dbReference>
<dbReference type="GO" id="GO:0004497">
    <property type="term" value="F:monooxygenase activity"/>
    <property type="evidence" value="ECO:0007669"/>
    <property type="project" value="TreeGrafter"/>
</dbReference>
<dbReference type="Gene3D" id="3.50.50.60">
    <property type="entry name" value="FAD/NAD(P)-binding domain"/>
    <property type="match status" value="1"/>
</dbReference>
<evidence type="ECO:0000256" key="1">
    <source>
        <dbReference type="ARBA" id="ARBA00023002"/>
    </source>
</evidence>